<dbReference type="PROSITE" id="PS00290">
    <property type="entry name" value="IG_MHC"/>
    <property type="match status" value="1"/>
</dbReference>
<evidence type="ECO:0000256" key="1">
    <source>
        <dbReference type="ARBA" id="ARBA00023180"/>
    </source>
</evidence>
<dbReference type="EMBL" id="WBMV01003876">
    <property type="protein sequence ID" value="NXC29261.1"/>
    <property type="molecule type" value="Genomic_DNA"/>
</dbReference>
<evidence type="ECO:0000259" key="2">
    <source>
        <dbReference type="PROSITE" id="PS50835"/>
    </source>
</evidence>
<dbReference type="Pfam" id="PF07654">
    <property type="entry name" value="C1-set"/>
    <property type="match status" value="1"/>
</dbReference>
<dbReference type="PANTHER" id="PTHR16675">
    <property type="entry name" value="MHC CLASS I-RELATED"/>
    <property type="match status" value="1"/>
</dbReference>
<dbReference type="Gene3D" id="3.30.500.10">
    <property type="entry name" value="MHC class I-like antigen recognition-like"/>
    <property type="match status" value="1"/>
</dbReference>
<dbReference type="GO" id="GO:0030884">
    <property type="term" value="F:exogenous lipid antigen binding"/>
    <property type="evidence" value="ECO:0007669"/>
    <property type="project" value="TreeGrafter"/>
</dbReference>
<sequence>LLTSHLANISFAEMSAVAALGDVPLLAMEPASWSVRFCWPWVSQAAAEGDTEKLMAHYKIALRNIIRCSHDLIQKTKQHYPVVIQVRGGCVMYPNMTSWGFLDVGAGGKDLVAFEVDKELWETRQPSELAEQVCKDLSREKSVTVFLQYLLSRVCHDHIIILNRYGKATLERQEVPVATVFARTPSPHQLLLVCHVTAFYPRPISVAWLRDGHEVPPGPALNTSPILPNADLTYQLRSVLAVAPRDGHSYACRVRHRSLGTRSLLVPWG</sequence>
<organism evidence="3 4">
    <name type="scientific">Campylorhamphus procurvoides</name>
    <dbReference type="NCBI Taxonomy" id="190295"/>
    <lineage>
        <taxon>Eukaryota</taxon>
        <taxon>Metazoa</taxon>
        <taxon>Chordata</taxon>
        <taxon>Craniata</taxon>
        <taxon>Vertebrata</taxon>
        <taxon>Euteleostomi</taxon>
        <taxon>Archelosauria</taxon>
        <taxon>Archosauria</taxon>
        <taxon>Dinosauria</taxon>
        <taxon>Saurischia</taxon>
        <taxon>Theropoda</taxon>
        <taxon>Coelurosauria</taxon>
        <taxon>Aves</taxon>
        <taxon>Neognathae</taxon>
        <taxon>Neoaves</taxon>
        <taxon>Telluraves</taxon>
        <taxon>Australaves</taxon>
        <taxon>Passeriformes</taxon>
        <taxon>Dendrocolaptidae</taxon>
        <taxon>Campylorhamphus</taxon>
    </lineage>
</organism>
<evidence type="ECO:0000313" key="3">
    <source>
        <dbReference type="EMBL" id="NXC29261.1"/>
    </source>
</evidence>
<dbReference type="SUPFAM" id="SSF54452">
    <property type="entry name" value="MHC antigen-recognition domain"/>
    <property type="match status" value="1"/>
</dbReference>
<dbReference type="InterPro" id="IPR037055">
    <property type="entry name" value="MHC_I-like_Ag-recog_sf"/>
</dbReference>
<keyword evidence="1" id="KW-0325">Glycoprotein</keyword>
<dbReference type="InterPro" id="IPR036179">
    <property type="entry name" value="Ig-like_dom_sf"/>
</dbReference>
<feature type="non-terminal residue" evidence="3">
    <location>
        <position position="1"/>
    </location>
</feature>
<feature type="non-terminal residue" evidence="3">
    <location>
        <position position="269"/>
    </location>
</feature>
<gene>
    <name evidence="3" type="primary">Cd1d_0</name>
    <name evidence="3" type="ORF">CAMPRO_R10237</name>
</gene>
<dbReference type="SMART" id="SM00407">
    <property type="entry name" value="IGc1"/>
    <property type="match status" value="1"/>
</dbReference>
<dbReference type="GO" id="GO:0001916">
    <property type="term" value="P:positive regulation of T cell mediated cytotoxicity"/>
    <property type="evidence" value="ECO:0007669"/>
    <property type="project" value="TreeGrafter"/>
</dbReference>
<dbReference type="GO" id="GO:0006955">
    <property type="term" value="P:immune response"/>
    <property type="evidence" value="ECO:0007669"/>
    <property type="project" value="TreeGrafter"/>
</dbReference>
<dbReference type="InterPro" id="IPR011161">
    <property type="entry name" value="MHC_I-like_Ag-recog"/>
</dbReference>
<dbReference type="OrthoDB" id="8890485at2759"/>
<proteinExistence type="predicted"/>
<feature type="domain" description="Ig-like" evidence="2">
    <location>
        <begin position="176"/>
        <end position="269"/>
    </location>
</feature>
<dbReference type="GO" id="GO:0071723">
    <property type="term" value="F:lipopeptide binding"/>
    <property type="evidence" value="ECO:0007669"/>
    <property type="project" value="TreeGrafter"/>
</dbReference>
<comment type="caution">
    <text evidence="3">The sequence shown here is derived from an EMBL/GenBank/DDBJ whole genome shotgun (WGS) entry which is preliminary data.</text>
</comment>
<dbReference type="Gene3D" id="2.60.40.10">
    <property type="entry name" value="Immunoglobulins"/>
    <property type="match status" value="1"/>
</dbReference>
<dbReference type="PROSITE" id="PS50835">
    <property type="entry name" value="IG_LIKE"/>
    <property type="match status" value="1"/>
</dbReference>
<keyword evidence="4" id="KW-1185">Reference proteome</keyword>
<dbReference type="GO" id="GO:0009897">
    <property type="term" value="C:external side of plasma membrane"/>
    <property type="evidence" value="ECO:0007669"/>
    <property type="project" value="TreeGrafter"/>
</dbReference>
<protein>
    <submittedName>
        <fullName evidence="3">CD1D protein</fullName>
    </submittedName>
</protein>
<accession>A0A851MGL1</accession>
<reference evidence="3" key="1">
    <citation type="submission" date="2019-09" db="EMBL/GenBank/DDBJ databases">
        <title>Bird 10,000 Genomes (B10K) Project - Family phase.</title>
        <authorList>
            <person name="Zhang G."/>
        </authorList>
    </citation>
    <scope>NUCLEOTIDE SEQUENCE</scope>
    <source>
        <strain evidence="3">B10K-DU-001-09</strain>
        <tissue evidence="3">Muscle</tissue>
    </source>
</reference>
<name>A0A851MGL1_9DEND</name>
<dbReference type="InterPro" id="IPR003597">
    <property type="entry name" value="Ig_C1-set"/>
</dbReference>
<dbReference type="InterPro" id="IPR007110">
    <property type="entry name" value="Ig-like_dom"/>
</dbReference>
<dbReference type="GO" id="GO:0048006">
    <property type="term" value="P:antigen processing and presentation, endogenous lipid antigen via MHC class Ib"/>
    <property type="evidence" value="ECO:0007669"/>
    <property type="project" value="TreeGrafter"/>
</dbReference>
<dbReference type="GO" id="GO:0005615">
    <property type="term" value="C:extracellular space"/>
    <property type="evidence" value="ECO:0007669"/>
    <property type="project" value="TreeGrafter"/>
</dbReference>
<dbReference type="PANTHER" id="PTHR16675:SF160">
    <property type="entry name" value="T-CELL SURFACE GLYCOPROTEIN CD1A"/>
    <property type="match status" value="1"/>
</dbReference>
<dbReference type="InterPro" id="IPR011162">
    <property type="entry name" value="MHC_I/II-like_Ag-recog"/>
</dbReference>
<evidence type="ECO:0000313" key="4">
    <source>
        <dbReference type="Proteomes" id="UP000614027"/>
    </source>
</evidence>
<dbReference type="GO" id="GO:0030883">
    <property type="term" value="F:endogenous lipid antigen binding"/>
    <property type="evidence" value="ECO:0007669"/>
    <property type="project" value="TreeGrafter"/>
</dbReference>
<dbReference type="SUPFAM" id="SSF48726">
    <property type="entry name" value="Immunoglobulin"/>
    <property type="match status" value="1"/>
</dbReference>
<dbReference type="Pfam" id="PF16497">
    <property type="entry name" value="MHC_I_3"/>
    <property type="match status" value="1"/>
</dbReference>
<dbReference type="InterPro" id="IPR050208">
    <property type="entry name" value="MHC_class-I_related"/>
</dbReference>
<dbReference type="InterPro" id="IPR013783">
    <property type="entry name" value="Ig-like_fold"/>
</dbReference>
<dbReference type="Proteomes" id="UP000614027">
    <property type="component" value="Unassembled WGS sequence"/>
</dbReference>
<dbReference type="GO" id="GO:0048007">
    <property type="term" value="P:antigen processing and presentation, exogenous lipid antigen via MHC class Ib"/>
    <property type="evidence" value="ECO:0007669"/>
    <property type="project" value="TreeGrafter"/>
</dbReference>
<dbReference type="InterPro" id="IPR003006">
    <property type="entry name" value="Ig/MHC_CS"/>
</dbReference>
<dbReference type="AlphaFoldDB" id="A0A851MGL1"/>